<dbReference type="AlphaFoldDB" id="A0A2S4HF71"/>
<dbReference type="NCBIfam" id="TIGR02607">
    <property type="entry name" value="antidote_HigA"/>
    <property type="match status" value="1"/>
</dbReference>
<dbReference type="PROSITE" id="PS50943">
    <property type="entry name" value="HTH_CROC1"/>
    <property type="match status" value="1"/>
</dbReference>
<dbReference type="Pfam" id="PF01381">
    <property type="entry name" value="HTH_3"/>
    <property type="match status" value="1"/>
</dbReference>
<dbReference type="SUPFAM" id="SSF47413">
    <property type="entry name" value="lambda repressor-like DNA-binding domains"/>
    <property type="match status" value="1"/>
</dbReference>
<dbReference type="Proteomes" id="UP000237222">
    <property type="component" value="Unassembled WGS sequence"/>
</dbReference>
<sequence>MSMHNPAHPGEILKELVIEPTGVTITDVSEHLNISRKTLSKVLNGRGSITPEMALRLELAFKKPSADHWLRLQSAYDLWVVRQHQSMLHVRPYEFVSQA</sequence>
<dbReference type="PANTHER" id="PTHR36924">
    <property type="entry name" value="ANTITOXIN HIGA-1"/>
    <property type="match status" value="1"/>
</dbReference>
<dbReference type="EMBL" id="PQGG01000029">
    <property type="protein sequence ID" value="POP52341.1"/>
    <property type="molecule type" value="Genomic_DNA"/>
</dbReference>
<dbReference type="GO" id="GO:0003677">
    <property type="term" value="F:DNA binding"/>
    <property type="evidence" value="ECO:0007669"/>
    <property type="project" value="UniProtKB-KW"/>
</dbReference>
<keyword evidence="1" id="KW-0238">DNA-binding</keyword>
<name>A0A2S4HF71_9GAMM</name>
<comment type="caution">
    <text evidence="3">The sequence shown here is derived from an EMBL/GenBank/DDBJ whole genome shotgun (WGS) entry which is preliminary data.</text>
</comment>
<proteinExistence type="predicted"/>
<dbReference type="CDD" id="cd00093">
    <property type="entry name" value="HTH_XRE"/>
    <property type="match status" value="1"/>
</dbReference>
<feature type="domain" description="HTH cro/C1-type" evidence="2">
    <location>
        <begin position="13"/>
        <end position="69"/>
    </location>
</feature>
<dbReference type="RefSeq" id="WP_103684800.1">
    <property type="nucleotide sequence ID" value="NZ_PQGG01000029.1"/>
</dbReference>
<dbReference type="Gene3D" id="1.10.260.40">
    <property type="entry name" value="lambda repressor-like DNA-binding domains"/>
    <property type="match status" value="1"/>
</dbReference>
<protein>
    <submittedName>
        <fullName evidence="3">Addiction module antidote protein, HigA family</fullName>
    </submittedName>
</protein>
<evidence type="ECO:0000313" key="4">
    <source>
        <dbReference type="Proteomes" id="UP000237222"/>
    </source>
</evidence>
<evidence type="ECO:0000259" key="2">
    <source>
        <dbReference type="PROSITE" id="PS50943"/>
    </source>
</evidence>
<accession>A0A2S4HF71</accession>
<evidence type="ECO:0000313" key="3">
    <source>
        <dbReference type="EMBL" id="POP52341.1"/>
    </source>
</evidence>
<dbReference type="InterPro" id="IPR013430">
    <property type="entry name" value="Toxin_antidote_HigA"/>
</dbReference>
<gene>
    <name evidence="3" type="primary">higA</name>
    <name evidence="3" type="ORF">C0068_12460</name>
</gene>
<evidence type="ECO:0000256" key="1">
    <source>
        <dbReference type="ARBA" id="ARBA00023125"/>
    </source>
</evidence>
<dbReference type="OrthoDB" id="9793869at2"/>
<dbReference type="SMART" id="SM00530">
    <property type="entry name" value="HTH_XRE"/>
    <property type="match status" value="1"/>
</dbReference>
<dbReference type="PANTHER" id="PTHR36924:SF1">
    <property type="entry name" value="ANTITOXIN HIGA-1"/>
    <property type="match status" value="1"/>
</dbReference>
<dbReference type="InterPro" id="IPR010982">
    <property type="entry name" value="Lambda_DNA-bd_dom_sf"/>
</dbReference>
<organism evidence="3 4">
    <name type="scientific">Zhongshania marina</name>
    <dbReference type="NCBI Taxonomy" id="2304603"/>
    <lineage>
        <taxon>Bacteria</taxon>
        <taxon>Pseudomonadati</taxon>
        <taxon>Pseudomonadota</taxon>
        <taxon>Gammaproteobacteria</taxon>
        <taxon>Cellvibrionales</taxon>
        <taxon>Spongiibacteraceae</taxon>
        <taxon>Zhongshania</taxon>
    </lineage>
</organism>
<dbReference type="InterPro" id="IPR001387">
    <property type="entry name" value="Cro/C1-type_HTH"/>
</dbReference>
<reference evidence="3" key="1">
    <citation type="submission" date="2018-01" db="EMBL/GenBank/DDBJ databases">
        <authorList>
            <person name="Yu X.-D."/>
        </authorList>
    </citation>
    <scope>NUCLEOTIDE SEQUENCE</scope>
    <source>
        <strain evidence="3">ZX-21</strain>
    </source>
</reference>